<evidence type="ECO:0000256" key="5">
    <source>
        <dbReference type="ARBA" id="ARBA00023163"/>
    </source>
</evidence>
<dbReference type="InterPro" id="IPR013325">
    <property type="entry name" value="RNA_pol_sigma_r2"/>
</dbReference>
<dbReference type="Gene3D" id="1.10.10.10">
    <property type="entry name" value="Winged helix-like DNA-binding domain superfamily/Winged helix DNA-binding domain"/>
    <property type="match status" value="1"/>
</dbReference>
<dbReference type="SUPFAM" id="SSF88946">
    <property type="entry name" value="Sigma2 domain of RNA polymerase sigma factors"/>
    <property type="match status" value="1"/>
</dbReference>
<protein>
    <submittedName>
        <fullName evidence="7">RNA polymerase sigma-70 factor, ECF subfamily</fullName>
    </submittedName>
</protein>
<dbReference type="Pfam" id="PF04542">
    <property type="entry name" value="Sigma70_r2"/>
    <property type="match status" value="1"/>
</dbReference>
<keyword evidence="5" id="KW-0804">Transcription</keyword>
<proteinExistence type="inferred from homology"/>
<dbReference type="EMBL" id="FNCP01000004">
    <property type="protein sequence ID" value="SDG58356.1"/>
    <property type="molecule type" value="Genomic_DNA"/>
</dbReference>
<keyword evidence="2" id="KW-0805">Transcription regulation</keyword>
<keyword evidence="4" id="KW-0238">DNA-binding</keyword>
<accession>A0A1G7VEW3</accession>
<dbReference type="InterPro" id="IPR007627">
    <property type="entry name" value="RNA_pol_sigma70_r2"/>
</dbReference>
<dbReference type="SUPFAM" id="SSF88659">
    <property type="entry name" value="Sigma3 and sigma4 domains of RNA polymerase sigma factors"/>
    <property type="match status" value="1"/>
</dbReference>
<dbReference type="OrthoDB" id="9784984at2"/>
<dbReference type="Gene3D" id="1.10.1740.10">
    <property type="match status" value="1"/>
</dbReference>
<evidence type="ECO:0000313" key="8">
    <source>
        <dbReference type="Proteomes" id="UP000198656"/>
    </source>
</evidence>
<evidence type="ECO:0000259" key="6">
    <source>
        <dbReference type="Pfam" id="PF04542"/>
    </source>
</evidence>
<dbReference type="RefSeq" id="WP_092330737.1">
    <property type="nucleotide sequence ID" value="NZ_FNCP01000004.1"/>
</dbReference>
<evidence type="ECO:0000256" key="3">
    <source>
        <dbReference type="ARBA" id="ARBA00023082"/>
    </source>
</evidence>
<dbReference type="InterPro" id="IPR039425">
    <property type="entry name" value="RNA_pol_sigma-70-like"/>
</dbReference>
<evidence type="ECO:0000256" key="1">
    <source>
        <dbReference type="ARBA" id="ARBA00010641"/>
    </source>
</evidence>
<dbReference type="AlphaFoldDB" id="A0A1G7VEW3"/>
<dbReference type="PANTHER" id="PTHR43133:SF52">
    <property type="entry name" value="ECF RNA POLYMERASE SIGMA FACTOR SIGL"/>
    <property type="match status" value="1"/>
</dbReference>
<dbReference type="Proteomes" id="UP000198656">
    <property type="component" value="Unassembled WGS sequence"/>
</dbReference>
<gene>
    <name evidence="7" type="ORF">SAMN05443529_104104</name>
</gene>
<feature type="domain" description="RNA polymerase sigma-70 region 2" evidence="6">
    <location>
        <begin position="8"/>
        <end position="73"/>
    </location>
</feature>
<dbReference type="InterPro" id="IPR014284">
    <property type="entry name" value="RNA_pol_sigma-70_dom"/>
</dbReference>
<dbReference type="STRING" id="1121419.SAMN05443529_104104"/>
<dbReference type="NCBIfam" id="TIGR02937">
    <property type="entry name" value="sigma70-ECF"/>
    <property type="match status" value="1"/>
</dbReference>
<evidence type="ECO:0000256" key="4">
    <source>
        <dbReference type="ARBA" id="ARBA00023125"/>
    </source>
</evidence>
<dbReference type="GO" id="GO:0006352">
    <property type="term" value="P:DNA-templated transcription initiation"/>
    <property type="evidence" value="ECO:0007669"/>
    <property type="project" value="InterPro"/>
</dbReference>
<comment type="similarity">
    <text evidence="1">Belongs to the sigma-70 factor family. ECF subfamily.</text>
</comment>
<sequence>MKQIETLYFEYKQDIYSYLLSLTHDPTLSEDLLSETFVKAIFSIGNFKGNSSIKTWLFGIARHLWLQNLRKARTAVEYNDLLDVYVADRSLDRVITKQIADRVYELLKTKDERTQKIINMRVNGISYFEISERISITENSARVIDYRTKKWLKSVLEREGLI</sequence>
<keyword evidence="3" id="KW-0731">Sigma factor</keyword>
<dbReference type="InterPro" id="IPR036388">
    <property type="entry name" value="WH-like_DNA-bd_sf"/>
</dbReference>
<keyword evidence="8" id="KW-1185">Reference proteome</keyword>
<organism evidence="7 8">
    <name type="scientific">Desulfosporosinus hippei DSM 8344</name>
    <dbReference type="NCBI Taxonomy" id="1121419"/>
    <lineage>
        <taxon>Bacteria</taxon>
        <taxon>Bacillati</taxon>
        <taxon>Bacillota</taxon>
        <taxon>Clostridia</taxon>
        <taxon>Eubacteriales</taxon>
        <taxon>Desulfitobacteriaceae</taxon>
        <taxon>Desulfosporosinus</taxon>
    </lineage>
</organism>
<dbReference type="PANTHER" id="PTHR43133">
    <property type="entry name" value="RNA POLYMERASE ECF-TYPE SIGMA FACTO"/>
    <property type="match status" value="1"/>
</dbReference>
<evidence type="ECO:0000313" key="7">
    <source>
        <dbReference type="EMBL" id="SDG58356.1"/>
    </source>
</evidence>
<evidence type="ECO:0000256" key="2">
    <source>
        <dbReference type="ARBA" id="ARBA00023015"/>
    </source>
</evidence>
<reference evidence="8" key="1">
    <citation type="submission" date="2016-10" db="EMBL/GenBank/DDBJ databases">
        <authorList>
            <person name="Varghese N."/>
            <person name="Submissions S."/>
        </authorList>
    </citation>
    <scope>NUCLEOTIDE SEQUENCE [LARGE SCALE GENOMIC DNA]</scope>
    <source>
        <strain evidence="8">DSM 8344</strain>
    </source>
</reference>
<dbReference type="GO" id="GO:0016987">
    <property type="term" value="F:sigma factor activity"/>
    <property type="evidence" value="ECO:0007669"/>
    <property type="project" value="UniProtKB-KW"/>
</dbReference>
<dbReference type="GO" id="GO:0003677">
    <property type="term" value="F:DNA binding"/>
    <property type="evidence" value="ECO:0007669"/>
    <property type="project" value="UniProtKB-KW"/>
</dbReference>
<name>A0A1G7VEW3_9FIRM</name>
<dbReference type="InterPro" id="IPR013324">
    <property type="entry name" value="RNA_pol_sigma_r3/r4-like"/>
</dbReference>